<comment type="catalytic activity">
    <reaction evidence="1 7">
        <text>2-C-methyl-D-erythritol 4-phosphate + CTP + H(+) = 4-CDP-2-C-methyl-D-erythritol + diphosphate</text>
        <dbReference type="Rhea" id="RHEA:13429"/>
        <dbReference type="ChEBI" id="CHEBI:15378"/>
        <dbReference type="ChEBI" id="CHEBI:33019"/>
        <dbReference type="ChEBI" id="CHEBI:37563"/>
        <dbReference type="ChEBI" id="CHEBI:57823"/>
        <dbReference type="ChEBI" id="CHEBI:58262"/>
        <dbReference type="EC" id="2.7.7.60"/>
    </reaction>
</comment>
<keyword evidence="11" id="KW-1185">Reference proteome</keyword>
<feature type="site" description="Positions MEP for the nucleophilic attack" evidence="7">
    <location>
        <position position="211"/>
    </location>
</feature>
<accession>A0A0S4NBA4</accession>
<dbReference type="PANTHER" id="PTHR32125:SF4">
    <property type="entry name" value="2-C-METHYL-D-ERYTHRITOL 4-PHOSPHATE CYTIDYLYLTRANSFERASE, CHLOROPLASTIC"/>
    <property type="match status" value="1"/>
</dbReference>
<name>A0A0P1MZ05_9BACT</name>
<proteinExistence type="inferred from homology"/>
<dbReference type="AlphaFoldDB" id="A0A0P1MZ05"/>
<evidence type="ECO:0000313" key="10">
    <source>
        <dbReference type="Proteomes" id="UP000182011"/>
    </source>
</evidence>
<dbReference type="InterPro" id="IPR029044">
    <property type="entry name" value="Nucleotide-diphossugar_trans"/>
</dbReference>
<dbReference type="InterPro" id="IPR001228">
    <property type="entry name" value="IspD"/>
</dbReference>
<evidence type="ECO:0000313" key="11">
    <source>
        <dbReference type="Proteomes" id="UP000182200"/>
    </source>
</evidence>
<accession>A0A0P1MPS8</accession>
<dbReference type="NCBIfam" id="TIGR00453">
    <property type="entry name" value="ispD"/>
    <property type="match status" value="1"/>
</dbReference>
<keyword evidence="4 7" id="KW-0808">Transferase</keyword>
<dbReference type="PANTHER" id="PTHR32125">
    <property type="entry name" value="2-C-METHYL-D-ERYTHRITOL 4-PHOSPHATE CYTIDYLYLTRANSFERASE, CHLOROPLASTIC"/>
    <property type="match status" value="1"/>
</dbReference>
<dbReference type="PROSITE" id="PS01295">
    <property type="entry name" value="ISPD"/>
    <property type="match status" value="1"/>
</dbReference>
<dbReference type="Proteomes" id="UP000182200">
    <property type="component" value="Unassembled WGS sequence"/>
</dbReference>
<feature type="site" description="Positions MEP for the nucleophilic attack" evidence="7">
    <location>
        <position position="155"/>
    </location>
</feature>
<accession>A0A0P1L7H2</accession>
<keyword evidence="6 7" id="KW-0414">Isoprene biosynthesis</keyword>
<reference evidence="8 11" key="2">
    <citation type="submission" date="2015-11" db="EMBL/GenBank/DDBJ databases">
        <authorList>
            <person name="Varghese N."/>
        </authorList>
    </citation>
    <scope>NUCLEOTIDE SEQUENCE [LARGE SCALE GENOMIC DNA]</scope>
    <source>
        <strain evidence="8 11">JGI-8</strain>
    </source>
</reference>
<keyword evidence="5 7" id="KW-0548">Nucleotidyltransferase</keyword>
<dbReference type="RefSeq" id="WP_047133644.1">
    <property type="nucleotide sequence ID" value="NZ_CZVI01000001.1"/>
</dbReference>
<feature type="site" description="Transition state stabilizer" evidence="7">
    <location>
        <position position="22"/>
    </location>
</feature>
<dbReference type="GO" id="GO:0050518">
    <property type="term" value="F:2-C-methyl-D-erythritol 4-phosphate cytidylyltransferase activity"/>
    <property type="evidence" value="ECO:0007669"/>
    <property type="project" value="UniProtKB-UniRule"/>
</dbReference>
<protein>
    <recommendedName>
        <fullName evidence="7">2-C-methyl-D-erythritol 4-phosphate cytidylyltransferase</fullName>
        <ecNumber evidence="7">2.7.7.60</ecNumber>
    </recommendedName>
    <alternativeName>
        <fullName evidence="7">4-diphosphocytidyl-2C-methyl-D-erythritol synthase</fullName>
    </alternativeName>
    <alternativeName>
        <fullName evidence="7">MEP cytidylyltransferase</fullName>
        <shortName evidence="7">MCT</shortName>
    </alternativeName>
</protein>
<dbReference type="EMBL" id="FAOP01000008">
    <property type="protein sequence ID" value="CUU08153.1"/>
    <property type="molecule type" value="Genomic_DNA"/>
</dbReference>
<sequence length="233" mass="26150">MKVTAIIPAGGYGKRINAGIHKQLIEISGKPILIHTLEKFQNCSCIDAIIIATAPEILLEVENMVKKFNITKVVEVTIGGNERQDSVYNALQMMVYHHTEIVVVHDAVRPFITCEKICEVISACKETGAAVLAVRPKETVKLGGENGFVEKTLDRNSLWLVQTPQAFYYTILQQAYKKAYTDSFYATDDSALVERLGIKVKVVEGLYENIKITTPEDIEFARLIFERNKTTRL</sequence>
<evidence type="ECO:0000256" key="2">
    <source>
        <dbReference type="ARBA" id="ARBA00004787"/>
    </source>
</evidence>
<dbReference type="UniPathway" id="UPA00056">
    <property type="reaction ID" value="UER00093"/>
</dbReference>
<reference evidence="9 10" key="1">
    <citation type="submission" date="2015-11" db="EMBL/GenBank/DDBJ databases">
        <authorList>
            <person name="Zhang Y."/>
            <person name="Guo Z."/>
        </authorList>
    </citation>
    <scope>NUCLEOTIDE SEQUENCE [LARGE SCALE GENOMIC DNA]</scope>
    <source>
        <strain evidence="9">JGI-4</strain>
    </source>
</reference>
<dbReference type="HAMAP" id="MF_00108">
    <property type="entry name" value="IspD"/>
    <property type="match status" value="1"/>
</dbReference>
<accession>A0A0N7MNZ1</accession>
<organism evidence="9 10">
    <name type="scientific">Candidatus Kryptonium thompsonii</name>
    <dbReference type="NCBI Taxonomy" id="1633631"/>
    <lineage>
        <taxon>Bacteria</taxon>
        <taxon>Pseudomonadati</taxon>
        <taxon>Candidatus Kryptoniota</taxon>
        <taxon>Candidatus Kryptonium</taxon>
    </lineage>
</organism>
<comment type="similarity">
    <text evidence="3 7">Belongs to the IspD/TarI cytidylyltransferase family. IspD subfamily.</text>
</comment>
<evidence type="ECO:0000256" key="7">
    <source>
        <dbReference type="HAMAP-Rule" id="MF_00108"/>
    </source>
</evidence>
<comment type="pathway">
    <text evidence="2 7">Isoprenoid biosynthesis; isopentenyl diphosphate biosynthesis via DXP pathway; isopentenyl diphosphate from 1-deoxy-D-xylulose 5-phosphate: step 2/6.</text>
</comment>
<dbReference type="SUPFAM" id="SSF53448">
    <property type="entry name" value="Nucleotide-diphospho-sugar transferases"/>
    <property type="match status" value="1"/>
</dbReference>
<gene>
    <name evidence="7" type="primary">ispD</name>
    <name evidence="9" type="ORF">JGI4_02016</name>
    <name evidence="8" type="ORF">JGI8_00070</name>
</gene>
<comment type="function">
    <text evidence="7">Catalyzes the formation of 4-diphosphocytidyl-2-C-methyl-D-erythritol from CTP and 2-C-methyl-D-erythritol 4-phosphate (MEP).</text>
</comment>
<feature type="site" description="Transition state stabilizer" evidence="7">
    <location>
        <position position="15"/>
    </location>
</feature>
<evidence type="ECO:0000256" key="3">
    <source>
        <dbReference type="ARBA" id="ARBA00009789"/>
    </source>
</evidence>
<accession>A0A0P1MZ05</accession>
<evidence type="ECO:0000313" key="9">
    <source>
        <dbReference type="EMBL" id="CUU08153.1"/>
    </source>
</evidence>
<dbReference type="InterPro" id="IPR018294">
    <property type="entry name" value="ISPD_synthase_CS"/>
</dbReference>
<dbReference type="InterPro" id="IPR034683">
    <property type="entry name" value="IspD/TarI"/>
</dbReference>
<evidence type="ECO:0000256" key="5">
    <source>
        <dbReference type="ARBA" id="ARBA00022695"/>
    </source>
</evidence>
<accession>A0A0P1P5G5</accession>
<evidence type="ECO:0000313" key="8">
    <source>
        <dbReference type="EMBL" id="CUS76949.1"/>
    </source>
</evidence>
<dbReference type="EMBL" id="CZVI01000001">
    <property type="protein sequence ID" value="CUS76949.1"/>
    <property type="molecule type" value="Genomic_DNA"/>
</dbReference>
<dbReference type="Proteomes" id="UP000182011">
    <property type="component" value="Unassembled WGS sequence"/>
</dbReference>
<dbReference type="InterPro" id="IPR050088">
    <property type="entry name" value="IspD/TarI_cytidylyltransf_bact"/>
</dbReference>
<dbReference type="FunFam" id="3.90.550.10:FF:000003">
    <property type="entry name" value="2-C-methyl-D-erythritol 4-phosphate cytidylyltransferase"/>
    <property type="match status" value="1"/>
</dbReference>
<dbReference type="CDD" id="cd02516">
    <property type="entry name" value="CDP-ME_synthetase"/>
    <property type="match status" value="1"/>
</dbReference>
<dbReference type="GO" id="GO:0019288">
    <property type="term" value="P:isopentenyl diphosphate biosynthetic process, methylerythritol 4-phosphate pathway"/>
    <property type="evidence" value="ECO:0007669"/>
    <property type="project" value="UniProtKB-UniRule"/>
</dbReference>
<accession>A0A0P1M796</accession>
<dbReference type="EC" id="2.7.7.60" evidence="7"/>
<accession>A0A0N7MQG6</accession>
<evidence type="ECO:0000256" key="6">
    <source>
        <dbReference type="ARBA" id="ARBA00023229"/>
    </source>
</evidence>
<evidence type="ECO:0000256" key="1">
    <source>
        <dbReference type="ARBA" id="ARBA00001282"/>
    </source>
</evidence>
<dbReference type="Pfam" id="PF01128">
    <property type="entry name" value="IspD"/>
    <property type="match status" value="1"/>
</dbReference>
<dbReference type="Gene3D" id="3.90.550.10">
    <property type="entry name" value="Spore Coat Polysaccharide Biosynthesis Protein SpsA, Chain A"/>
    <property type="match status" value="1"/>
</dbReference>
<evidence type="ECO:0000256" key="4">
    <source>
        <dbReference type="ARBA" id="ARBA00022679"/>
    </source>
</evidence>